<sequence length="84" mass="8900">MTPASPVRTIQGIKKSVADLLPATGETGIAETGRAGMGNLGVSMLVLCVIVAYLLKMPFLWAALLLCCGFLDDNIIFAFANKKK</sequence>
<proteinExistence type="predicted"/>
<accession>A0A8S5VPZ6</accession>
<evidence type="ECO:0000256" key="1">
    <source>
        <dbReference type="SAM" id="Phobius"/>
    </source>
</evidence>
<name>A0A8S5VPZ6_9CAUD</name>
<protein>
    <submittedName>
        <fullName evidence="2">Uncharacterized protein</fullName>
    </submittedName>
</protein>
<organism evidence="2">
    <name type="scientific">Ackermannviridae sp</name>
    <dbReference type="NCBI Taxonomy" id="2831612"/>
    <lineage>
        <taxon>Viruses</taxon>
        <taxon>Duplodnaviria</taxon>
        <taxon>Heunggongvirae</taxon>
        <taxon>Uroviricota</taxon>
        <taxon>Caudoviricetes</taxon>
        <taxon>Pantevenvirales</taxon>
        <taxon>Ackermannviridae</taxon>
    </lineage>
</organism>
<feature type="transmembrane region" description="Helical" evidence="1">
    <location>
        <begin position="61"/>
        <end position="80"/>
    </location>
</feature>
<dbReference type="EMBL" id="BK035350">
    <property type="protein sequence ID" value="DAG95089.1"/>
    <property type="molecule type" value="Genomic_DNA"/>
</dbReference>
<keyword evidence="1" id="KW-1133">Transmembrane helix</keyword>
<reference evidence="2" key="1">
    <citation type="journal article" date="2021" name="Proc. Natl. Acad. Sci. U.S.A.">
        <title>A Catalog of Tens of Thousands of Viruses from Human Metagenomes Reveals Hidden Associations with Chronic Diseases.</title>
        <authorList>
            <person name="Tisza M.J."/>
            <person name="Buck C.B."/>
        </authorList>
    </citation>
    <scope>NUCLEOTIDE SEQUENCE</scope>
    <source>
        <strain evidence="2">CtS9I1</strain>
    </source>
</reference>
<evidence type="ECO:0000313" key="2">
    <source>
        <dbReference type="EMBL" id="DAG95089.1"/>
    </source>
</evidence>
<keyword evidence="1" id="KW-0812">Transmembrane</keyword>
<feature type="transmembrane region" description="Helical" evidence="1">
    <location>
        <begin position="37"/>
        <end position="55"/>
    </location>
</feature>
<keyword evidence="1" id="KW-0472">Membrane</keyword>